<feature type="chain" id="PRO_5041667465" description="Beta-2-microglobulin" evidence="8">
    <location>
        <begin position="24"/>
        <end position="121"/>
    </location>
</feature>
<evidence type="ECO:0000256" key="1">
    <source>
        <dbReference type="ARBA" id="ARBA00004613"/>
    </source>
</evidence>
<name>A0AA97LLV6_EUBMA</name>
<dbReference type="Proteomes" id="UP001190640">
    <property type="component" value="Chromosome 18"/>
</dbReference>
<dbReference type="SUPFAM" id="SSF48726">
    <property type="entry name" value="Immunoglobulin"/>
    <property type="match status" value="1"/>
</dbReference>
<dbReference type="CTD" id="567"/>
<evidence type="ECO:0000313" key="10">
    <source>
        <dbReference type="Proteomes" id="UP001190640"/>
    </source>
</evidence>
<dbReference type="PROSITE" id="PS00290">
    <property type="entry name" value="IG_MHC"/>
    <property type="match status" value="1"/>
</dbReference>
<comment type="subcellular location">
    <subcellularLocation>
        <location evidence="1">Secreted</location>
    </subcellularLocation>
</comment>
<comment type="similarity">
    <text evidence="2">Belongs to the beta-2-microglobulin family.</text>
</comment>
<keyword evidence="6" id="KW-0391">Immunity</keyword>
<keyword evidence="10" id="KW-1185">Reference proteome</keyword>
<dbReference type="Pfam" id="PF07654">
    <property type="entry name" value="C1-set"/>
    <property type="match status" value="1"/>
</dbReference>
<evidence type="ECO:0000256" key="5">
    <source>
        <dbReference type="ARBA" id="ARBA00022525"/>
    </source>
</evidence>
<feature type="domain" description="Ig-like" evidence="9">
    <location>
        <begin position="28"/>
        <end position="116"/>
    </location>
</feature>
<dbReference type="InterPro" id="IPR003006">
    <property type="entry name" value="Ig/MHC_CS"/>
</dbReference>
<dbReference type="KEGG" id="emc:129345368"/>
<evidence type="ECO:0000256" key="8">
    <source>
        <dbReference type="SAM" id="SignalP"/>
    </source>
</evidence>
<dbReference type="RefSeq" id="XP_054858467.1">
    <property type="nucleotide sequence ID" value="XM_055002492.1"/>
</dbReference>
<dbReference type="Gene3D" id="2.60.40.10">
    <property type="entry name" value="Immunoglobulins"/>
    <property type="match status" value="1"/>
</dbReference>
<reference evidence="11" key="1">
    <citation type="submission" date="2025-08" db="UniProtKB">
        <authorList>
            <consortium name="RefSeq"/>
        </authorList>
    </citation>
    <scope>IDENTIFICATION</scope>
    <source>
        <tissue evidence="11">Blood</tissue>
    </source>
</reference>
<protein>
    <recommendedName>
        <fullName evidence="3">Beta-2-microglobulin</fullName>
    </recommendedName>
</protein>
<keyword evidence="8" id="KW-0732">Signal</keyword>
<dbReference type="SMART" id="SM00407">
    <property type="entry name" value="IGc1"/>
    <property type="match status" value="1"/>
</dbReference>
<evidence type="ECO:0000256" key="4">
    <source>
        <dbReference type="ARBA" id="ARBA00022451"/>
    </source>
</evidence>
<dbReference type="InterPro" id="IPR007110">
    <property type="entry name" value="Ig-like_dom"/>
</dbReference>
<proteinExistence type="inferred from homology"/>
<dbReference type="PANTHER" id="PTHR19944:SF62">
    <property type="entry name" value="BETA-2-MICROGLOBULIN"/>
    <property type="match status" value="1"/>
</dbReference>
<evidence type="ECO:0000256" key="3">
    <source>
        <dbReference type="ARBA" id="ARBA00018767"/>
    </source>
</evidence>
<dbReference type="InterPro" id="IPR036179">
    <property type="entry name" value="Ig-like_dom_sf"/>
</dbReference>
<evidence type="ECO:0000256" key="6">
    <source>
        <dbReference type="ARBA" id="ARBA00022859"/>
    </source>
</evidence>
<evidence type="ECO:0000256" key="2">
    <source>
        <dbReference type="ARBA" id="ARBA00009564"/>
    </source>
</evidence>
<keyword evidence="7" id="KW-0393">Immunoglobulin domain</keyword>
<dbReference type="InterPro" id="IPR013783">
    <property type="entry name" value="Ig-like_fold"/>
</dbReference>
<dbReference type="GeneID" id="129345368"/>
<feature type="signal peptide" evidence="8">
    <location>
        <begin position="1"/>
        <end position="23"/>
    </location>
</feature>
<sequence>MAKAKEALLWTVLLAFCVQVLNAENREPQVQVYTRFPVEVGKENTLHCYADKFHPPKINITILKNDQPMAIEKNDLSFHNDWSFHLLAYTKEVIDGKSTYNCKVEHETLKEPKIVKFDLDY</sequence>
<dbReference type="AlphaFoldDB" id="A0AA97LLV6"/>
<gene>
    <name evidence="11" type="primary">B2M</name>
</gene>
<keyword evidence="4" id="KW-0490">MHC I</keyword>
<organism evidence="10 11">
    <name type="scientific">Eublepharis macularius</name>
    <name type="common">Leopard gecko</name>
    <name type="synonym">Cyrtodactylus macularius</name>
    <dbReference type="NCBI Taxonomy" id="481883"/>
    <lineage>
        <taxon>Eukaryota</taxon>
        <taxon>Metazoa</taxon>
        <taxon>Chordata</taxon>
        <taxon>Craniata</taxon>
        <taxon>Vertebrata</taxon>
        <taxon>Euteleostomi</taxon>
        <taxon>Lepidosauria</taxon>
        <taxon>Squamata</taxon>
        <taxon>Bifurcata</taxon>
        <taxon>Gekkota</taxon>
        <taxon>Eublepharidae</taxon>
        <taxon>Eublepharinae</taxon>
        <taxon>Eublepharis</taxon>
    </lineage>
</organism>
<evidence type="ECO:0000256" key="7">
    <source>
        <dbReference type="ARBA" id="ARBA00023319"/>
    </source>
</evidence>
<dbReference type="PROSITE" id="PS50835">
    <property type="entry name" value="IG_LIKE"/>
    <property type="match status" value="1"/>
</dbReference>
<keyword evidence="5" id="KW-0964">Secreted</keyword>
<evidence type="ECO:0000313" key="11">
    <source>
        <dbReference type="RefSeq" id="XP_054858467.1"/>
    </source>
</evidence>
<dbReference type="InterPro" id="IPR050160">
    <property type="entry name" value="MHC/Immunoglobulin"/>
</dbReference>
<dbReference type="GO" id="GO:0002474">
    <property type="term" value="P:antigen processing and presentation of peptide antigen via MHC class I"/>
    <property type="evidence" value="ECO:0007669"/>
    <property type="project" value="UniProtKB-KW"/>
</dbReference>
<dbReference type="PANTHER" id="PTHR19944">
    <property type="entry name" value="MHC CLASS II-RELATED"/>
    <property type="match status" value="1"/>
</dbReference>
<accession>A0AA97LLV6</accession>
<dbReference type="GO" id="GO:0005576">
    <property type="term" value="C:extracellular region"/>
    <property type="evidence" value="ECO:0007669"/>
    <property type="project" value="UniProtKB-SubCell"/>
</dbReference>
<dbReference type="InterPro" id="IPR003597">
    <property type="entry name" value="Ig_C1-set"/>
</dbReference>
<evidence type="ECO:0000259" key="9">
    <source>
        <dbReference type="PROSITE" id="PS50835"/>
    </source>
</evidence>
<dbReference type="GO" id="GO:0042612">
    <property type="term" value="C:MHC class I protein complex"/>
    <property type="evidence" value="ECO:0007669"/>
    <property type="project" value="UniProtKB-KW"/>
</dbReference>